<feature type="chain" id="PRO_5043854008" description="Gram-positive cocci surface proteins LPxTG domain-containing protein" evidence="2">
    <location>
        <begin position="29"/>
        <end position="520"/>
    </location>
</feature>
<evidence type="ECO:0000256" key="2">
    <source>
        <dbReference type="SAM" id="SignalP"/>
    </source>
</evidence>
<keyword evidence="5" id="KW-1185">Reference proteome</keyword>
<evidence type="ECO:0008006" key="7">
    <source>
        <dbReference type="Google" id="ProtNLM"/>
    </source>
</evidence>
<sequence>MKRLLASAAATALALGGLLVATAAPASAHTPDVTADCTTLSVKLWAYSKKSNELTVTVDGKEVESTTFERQLTRSYDLDPTQDHTWTVSVDASDGRQYDYEQSGSTRACETPDAPVQVGVYVYPKLDRTKDAAWENSGPQKIVTSAEIAAPEKPWDKAWVVQPLDLDDVREVARAIQPGVDTAELCTAWAVQQDLVDLPGGLDDLPTDIRYSPDGKHLGEFPEGTLVAWDHQDLADLLPEGACDTPRPGAPAQPVQEEVDVLVTPDVPTAVEVCGTELTEQNLPAESEDVRYTLTEEGVVAEPKDAEATFSLETEGLGYLVTEDGRFALFPLEDLLPSDEACALVPGEIGAVCQGDVPYLGYEIGLPEGVTVDSETPLTITFLHPNGGEDYVVTDQPLSGTLLWPGASAEEPRQWPGFVRNEDGSYTETDGNYAWTRDGAEVLFEVNPSYSTVVEYPPATSACANPPVAPVAVEDVAGPEEPTGPALATTGATVAGAAAFAALLVGGGALVLWLRRRAQA</sequence>
<keyword evidence="1" id="KW-0472">Membrane</keyword>
<dbReference type="Proteomes" id="UP001165168">
    <property type="component" value="Unassembled WGS sequence"/>
</dbReference>
<feature type="signal peptide" evidence="2">
    <location>
        <begin position="1"/>
        <end position="28"/>
    </location>
</feature>
<keyword evidence="2" id="KW-0732">Signal</keyword>
<reference evidence="3" key="2">
    <citation type="submission" date="2023-03" db="EMBL/GenBank/DDBJ databases">
        <title>Cellulosimicrobium cellulans NBRC 103059.</title>
        <authorList>
            <person name="Ichikawa N."/>
            <person name="Sato H."/>
            <person name="Tonouchi N."/>
        </authorList>
    </citation>
    <scope>NUCLEOTIDE SEQUENCE</scope>
    <source>
        <strain evidence="3">NBRC 103059</strain>
    </source>
</reference>
<dbReference type="EMBL" id="BSTG01000002">
    <property type="protein sequence ID" value="GLY57049.1"/>
    <property type="molecule type" value="Genomic_DNA"/>
</dbReference>
<proteinExistence type="predicted"/>
<organism evidence="3 6">
    <name type="scientific">Cellulosimicrobium cellulans</name>
    <name type="common">Arthrobacter luteus</name>
    <dbReference type="NCBI Taxonomy" id="1710"/>
    <lineage>
        <taxon>Bacteria</taxon>
        <taxon>Bacillati</taxon>
        <taxon>Actinomycetota</taxon>
        <taxon>Actinomycetes</taxon>
        <taxon>Micrococcales</taxon>
        <taxon>Promicromonosporaceae</taxon>
        <taxon>Cellulosimicrobium</taxon>
    </lineage>
</organism>
<evidence type="ECO:0000313" key="4">
    <source>
        <dbReference type="EMBL" id="QDP74159.1"/>
    </source>
</evidence>
<keyword evidence="1" id="KW-1133">Transmembrane helix</keyword>
<protein>
    <recommendedName>
        <fullName evidence="7">Gram-positive cocci surface proteins LPxTG domain-containing protein</fullName>
    </recommendedName>
</protein>
<keyword evidence="1" id="KW-0812">Transmembrane</keyword>
<reference evidence="4 5" key="1">
    <citation type="submission" date="2019-07" db="EMBL/GenBank/DDBJ databases">
        <title>Complete Genome Sequence and Methylome Analysis of Arthrobacter luteus NEB113.</title>
        <authorList>
            <person name="Fomenkov A."/>
            <person name="Anton B.P."/>
            <person name="Vincze T."/>
            <person name="Roberts R.J."/>
        </authorList>
    </citation>
    <scope>NUCLEOTIDE SEQUENCE [LARGE SCALE GENOMIC DNA]</scope>
    <source>
        <strain evidence="4 5">NEB113</strain>
    </source>
</reference>
<gene>
    <name evidence="3" type="ORF">Ccel01_16510</name>
    <name evidence="4" type="ORF">FOG94_02425</name>
</gene>
<dbReference type="AlphaFoldDB" id="A0AAV5P9Q6"/>
<dbReference type="Proteomes" id="UP000319068">
    <property type="component" value="Chromosome"/>
</dbReference>
<dbReference type="EMBL" id="CP041694">
    <property type="protein sequence ID" value="QDP74159.1"/>
    <property type="molecule type" value="Genomic_DNA"/>
</dbReference>
<evidence type="ECO:0000313" key="6">
    <source>
        <dbReference type="Proteomes" id="UP001165168"/>
    </source>
</evidence>
<dbReference type="RefSeq" id="WP_114552591.1">
    <property type="nucleotide sequence ID" value="NZ_BSTG01000002.1"/>
</dbReference>
<name>A0AAV5P9Q6_CELCE</name>
<evidence type="ECO:0000313" key="3">
    <source>
        <dbReference type="EMBL" id="GLY57049.1"/>
    </source>
</evidence>
<accession>A0AAV5P9Q6</accession>
<evidence type="ECO:0000256" key="1">
    <source>
        <dbReference type="SAM" id="Phobius"/>
    </source>
</evidence>
<feature type="transmembrane region" description="Helical" evidence="1">
    <location>
        <begin position="494"/>
        <end position="514"/>
    </location>
</feature>
<evidence type="ECO:0000313" key="5">
    <source>
        <dbReference type="Proteomes" id="UP000319068"/>
    </source>
</evidence>